<feature type="domain" description="EAL" evidence="4">
    <location>
        <begin position="665"/>
        <end position="918"/>
    </location>
</feature>
<gene>
    <name evidence="7" type="ORF">M622_03450</name>
</gene>
<dbReference type="InterPro" id="IPR052155">
    <property type="entry name" value="Biofilm_reg_signaling"/>
</dbReference>
<dbReference type="InterPro" id="IPR003660">
    <property type="entry name" value="HAMP_dom"/>
</dbReference>
<evidence type="ECO:0000256" key="1">
    <source>
        <dbReference type="SAM" id="Phobius"/>
    </source>
</evidence>
<dbReference type="PANTHER" id="PTHR44757">
    <property type="entry name" value="DIGUANYLATE CYCLASE DGCP"/>
    <property type="match status" value="1"/>
</dbReference>
<dbReference type="InterPro" id="IPR001633">
    <property type="entry name" value="EAL_dom"/>
</dbReference>
<dbReference type="Gene3D" id="3.30.70.270">
    <property type="match status" value="1"/>
</dbReference>
<dbReference type="Pfam" id="PF00990">
    <property type="entry name" value="GGDEF"/>
    <property type="match status" value="1"/>
</dbReference>
<dbReference type="eggNOG" id="COG5001">
    <property type="taxonomic scope" value="Bacteria"/>
</dbReference>
<dbReference type="SMART" id="SM00052">
    <property type="entry name" value="EAL"/>
    <property type="match status" value="1"/>
</dbReference>
<dbReference type="OrthoDB" id="9813903at2"/>
<dbReference type="eggNOG" id="COG5002">
    <property type="taxonomic scope" value="Bacteria"/>
</dbReference>
<keyword evidence="1" id="KW-0812">Transmembrane</keyword>
<feature type="domain" description="HAMP" evidence="5">
    <location>
        <begin position="304"/>
        <end position="357"/>
    </location>
</feature>
<name>T0AQV4_9RHOO</name>
<dbReference type="Gene3D" id="3.30.450.20">
    <property type="entry name" value="PAS domain"/>
    <property type="match status" value="2"/>
</dbReference>
<dbReference type="InterPro" id="IPR043128">
    <property type="entry name" value="Rev_trsase/Diguanyl_cyclase"/>
</dbReference>
<dbReference type="PATRIC" id="fig|1348657.5.peg.2170"/>
<dbReference type="AlphaFoldDB" id="T0AQV4"/>
<dbReference type="Pfam" id="PF00563">
    <property type="entry name" value="EAL"/>
    <property type="match status" value="1"/>
</dbReference>
<evidence type="ECO:0000259" key="4">
    <source>
        <dbReference type="PROSITE" id="PS50883"/>
    </source>
</evidence>
<evidence type="ECO:0000259" key="6">
    <source>
        <dbReference type="PROSITE" id="PS50887"/>
    </source>
</evidence>
<dbReference type="GO" id="GO:0016020">
    <property type="term" value="C:membrane"/>
    <property type="evidence" value="ECO:0007669"/>
    <property type="project" value="InterPro"/>
</dbReference>
<evidence type="ECO:0000313" key="8">
    <source>
        <dbReference type="Proteomes" id="UP000015455"/>
    </source>
</evidence>
<feature type="transmembrane region" description="Helical" evidence="1">
    <location>
        <begin position="6"/>
        <end position="27"/>
    </location>
</feature>
<proteinExistence type="predicted"/>
<dbReference type="PANTHER" id="PTHR44757:SF2">
    <property type="entry name" value="BIOFILM ARCHITECTURE MAINTENANCE PROTEIN MBAA"/>
    <property type="match status" value="1"/>
</dbReference>
<dbReference type="PROSITE" id="PS50883">
    <property type="entry name" value="EAL"/>
    <property type="match status" value="1"/>
</dbReference>
<sequence>MIRNSLNLRLWLTVAIAVVPIFLFMLLDYSERREQAVADIHAEISDRLADANREAKAAHRAVGLALRIMARSNELQSVDNEQCNALAGRLLESLEGFSNLGLALPDGKVVCSSRPSAEAINVSDRAWFQNSMQADGVSPGEFVTGRISQRSVMVFGYRLTNAAGEVRGVIFAAMTLDWFDRLIEHFRLPPNWEASLVSSAGALLSHHPDPVRWRDHVLAPEMLHTMAEVVGRGDGIAQFTGLDGKMRLYGVSEPSFARGSGFVMIGAPLEQSLNAMERRFQLSMALLATLALASALVARFHIYRLIEVWASQVGKVVASIAAGKLDARIGREVNVRELDALAHGIDDMAAEIERRDAELGRLSMAIEQSPESVVIADMDAHIVYVNAAFERTTGYTREEMLGQNPRVLNTGLTPPSTYKDMWATLVSGEVWRGEFHNTRKDGSTYLELATIAPIKTPDGVITHYVAVKEDITQRKQSEALLHRLAYYDALTALPNRALLHDRLAQAIRSSSRGDTYGMLMLLDIDRFQLVNDTQGHAAGDQLLRAVAKRLSASVREDDTVARHGDDDFAILTENIGTTEAEALVHAEHIARKLQHALSAPYVLGDDDEVLHHSTLSFGISLFQGKALALGSVLKQAEVALYRAKEDGRNNIRFFNPAMQAVVDANARMEARLHEAIESTAFRLFFQPQVDRQGKLTGAEALIRWPVAEGQMVSPAEFIPLAEDTGQIVPIGLWVLRTACAQLALWQSQAQTRHLTMAVNVSARQFHQPDFVASVKKCVSAAGIDPSRLKLELTEGVILGDSNEVVARMNQLRELGIHFALDDFGTGYSSLSCLKRLPFDELKIDQSFIRDMASNESSEAIVLAILSMSQALDLEVLAEGVETPIQREFLRLHGCERYQGYLFGKPQPIENWADFLAMT</sequence>
<dbReference type="SMART" id="SM00267">
    <property type="entry name" value="GGDEF"/>
    <property type="match status" value="1"/>
</dbReference>
<dbReference type="SUPFAM" id="SSF141868">
    <property type="entry name" value="EAL domain-like"/>
    <property type="match status" value="1"/>
</dbReference>
<dbReference type="NCBIfam" id="TIGR00229">
    <property type="entry name" value="sensory_box"/>
    <property type="match status" value="1"/>
</dbReference>
<dbReference type="SMART" id="SM00091">
    <property type="entry name" value="PAS"/>
    <property type="match status" value="1"/>
</dbReference>
<evidence type="ECO:0000259" key="2">
    <source>
        <dbReference type="PROSITE" id="PS50112"/>
    </source>
</evidence>
<evidence type="ECO:0000259" key="3">
    <source>
        <dbReference type="PROSITE" id="PS50113"/>
    </source>
</evidence>
<dbReference type="SUPFAM" id="SSF55785">
    <property type="entry name" value="PYP-like sensor domain (PAS domain)"/>
    <property type="match status" value="1"/>
</dbReference>
<comment type="caution">
    <text evidence="7">The sequence shown here is derived from an EMBL/GenBank/DDBJ whole genome shotgun (WGS) entry which is preliminary data.</text>
</comment>
<reference evidence="7 8" key="1">
    <citation type="submission" date="2013-06" db="EMBL/GenBank/DDBJ databases">
        <title>Draft genome sequence of Thauera terpenica.</title>
        <authorList>
            <person name="Liu B."/>
            <person name="Frostegard A.H."/>
            <person name="Shapleigh J.P."/>
        </authorList>
    </citation>
    <scope>NUCLEOTIDE SEQUENCE [LARGE SCALE GENOMIC DNA]</scope>
    <source>
        <strain evidence="7 8">58Eu</strain>
    </source>
</reference>
<dbReference type="Proteomes" id="UP000015455">
    <property type="component" value="Unassembled WGS sequence"/>
</dbReference>
<evidence type="ECO:0000259" key="5">
    <source>
        <dbReference type="PROSITE" id="PS50885"/>
    </source>
</evidence>
<dbReference type="CDD" id="cd01948">
    <property type="entry name" value="EAL"/>
    <property type="match status" value="1"/>
</dbReference>
<evidence type="ECO:0000313" key="7">
    <source>
        <dbReference type="EMBL" id="EPZ15194.1"/>
    </source>
</evidence>
<dbReference type="STRING" id="1348657.M622_03450"/>
<organism evidence="7 8">
    <name type="scientific">Thauera terpenica 58Eu</name>
    <dbReference type="NCBI Taxonomy" id="1348657"/>
    <lineage>
        <taxon>Bacteria</taxon>
        <taxon>Pseudomonadati</taxon>
        <taxon>Pseudomonadota</taxon>
        <taxon>Betaproteobacteria</taxon>
        <taxon>Rhodocyclales</taxon>
        <taxon>Zoogloeaceae</taxon>
        <taxon>Thauera</taxon>
    </lineage>
</organism>
<dbReference type="NCBIfam" id="TIGR00254">
    <property type="entry name" value="GGDEF"/>
    <property type="match status" value="1"/>
</dbReference>
<dbReference type="Pfam" id="PF13426">
    <property type="entry name" value="PAS_9"/>
    <property type="match status" value="1"/>
</dbReference>
<dbReference type="InterPro" id="IPR000014">
    <property type="entry name" value="PAS"/>
</dbReference>
<keyword evidence="1" id="KW-1133">Transmembrane helix</keyword>
<dbReference type="SMART" id="SM00086">
    <property type="entry name" value="PAC"/>
    <property type="match status" value="1"/>
</dbReference>
<dbReference type="InterPro" id="IPR035919">
    <property type="entry name" value="EAL_sf"/>
</dbReference>
<dbReference type="SUPFAM" id="SSF55073">
    <property type="entry name" value="Nucleotide cyclase"/>
    <property type="match status" value="1"/>
</dbReference>
<dbReference type="EMBL" id="ATJV01000059">
    <property type="protein sequence ID" value="EPZ15194.1"/>
    <property type="molecule type" value="Genomic_DNA"/>
</dbReference>
<dbReference type="PROSITE" id="PS50112">
    <property type="entry name" value="PAS"/>
    <property type="match status" value="1"/>
</dbReference>
<dbReference type="InterPro" id="IPR001610">
    <property type="entry name" value="PAC"/>
</dbReference>
<dbReference type="InterPro" id="IPR000160">
    <property type="entry name" value="GGDEF_dom"/>
</dbReference>
<dbReference type="InterPro" id="IPR035965">
    <property type="entry name" value="PAS-like_dom_sf"/>
</dbReference>
<dbReference type="Gene3D" id="3.20.20.450">
    <property type="entry name" value="EAL domain"/>
    <property type="match status" value="1"/>
</dbReference>
<dbReference type="CDD" id="cd01949">
    <property type="entry name" value="GGDEF"/>
    <property type="match status" value="1"/>
</dbReference>
<dbReference type="PROSITE" id="PS50887">
    <property type="entry name" value="GGDEF"/>
    <property type="match status" value="1"/>
</dbReference>
<dbReference type="PROSITE" id="PS50113">
    <property type="entry name" value="PAC"/>
    <property type="match status" value="1"/>
</dbReference>
<feature type="domain" description="GGDEF" evidence="6">
    <location>
        <begin position="515"/>
        <end position="656"/>
    </location>
</feature>
<dbReference type="PROSITE" id="PS50885">
    <property type="entry name" value="HAMP"/>
    <property type="match status" value="1"/>
</dbReference>
<keyword evidence="8" id="KW-1185">Reference proteome</keyword>
<accession>T0AQV4</accession>
<protein>
    <recommendedName>
        <fullName evidence="9">Diguanylate cyclase</fullName>
    </recommendedName>
</protein>
<dbReference type="RefSeq" id="WP_021249588.1">
    <property type="nucleotide sequence ID" value="NZ_ATJV01000059.1"/>
</dbReference>
<feature type="domain" description="PAS" evidence="2">
    <location>
        <begin position="358"/>
        <end position="404"/>
    </location>
</feature>
<dbReference type="CDD" id="cd00130">
    <property type="entry name" value="PAS"/>
    <property type="match status" value="1"/>
</dbReference>
<keyword evidence="1" id="KW-0472">Membrane</keyword>
<dbReference type="GO" id="GO:0007165">
    <property type="term" value="P:signal transduction"/>
    <property type="evidence" value="ECO:0007669"/>
    <property type="project" value="InterPro"/>
</dbReference>
<dbReference type="CDD" id="cd12914">
    <property type="entry name" value="PDC1_DGC_like"/>
    <property type="match status" value="1"/>
</dbReference>
<feature type="domain" description="PAC" evidence="3">
    <location>
        <begin position="431"/>
        <end position="483"/>
    </location>
</feature>
<dbReference type="InterPro" id="IPR029787">
    <property type="entry name" value="Nucleotide_cyclase"/>
</dbReference>
<evidence type="ECO:0008006" key="9">
    <source>
        <dbReference type="Google" id="ProtNLM"/>
    </source>
</evidence>
<dbReference type="InterPro" id="IPR000700">
    <property type="entry name" value="PAS-assoc_C"/>
</dbReference>